<keyword evidence="2" id="KW-1185">Reference proteome</keyword>
<dbReference type="AlphaFoldDB" id="A0A2U1CIS7"/>
<dbReference type="RefSeq" id="WP_243410963.1">
    <property type="nucleotide sequence ID" value="NZ_JACCEX010000010.1"/>
</dbReference>
<dbReference type="InterPro" id="IPR006175">
    <property type="entry name" value="YjgF/YER057c/UK114"/>
</dbReference>
<reference evidence="1 2" key="1">
    <citation type="submission" date="2018-04" db="EMBL/GenBank/DDBJ databases">
        <title>Genomic Encyclopedia of Type Strains, Phase IV (KMG-IV): sequencing the most valuable type-strain genomes for metagenomic binning, comparative biology and taxonomic classification.</title>
        <authorList>
            <person name="Goeker M."/>
        </authorList>
    </citation>
    <scope>NUCLEOTIDE SEQUENCE [LARGE SCALE GENOMIC DNA]</scope>
    <source>
        <strain evidence="1 2">DSM 10065</strain>
    </source>
</reference>
<name>A0A2U1CIS7_9BURK</name>
<gene>
    <name evidence="1" type="ORF">C7440_3413</name>
</gene>
<dbReference type="Pfam" id="PF01042">
    <property type="entry name" value="Ribonuc_L-PSP"/>
    <property type="match status" value="1"/>
</dbReference>
<evidence type="ECO:0000313" key="2">
    <source>
        <dbReference type="Proteomes" id="UP000246145"/>
    </source>
</evidence>
<sequence>MKMQSINAPSVKQPKPGAWTNAKLYGSHFYISGMTAHDLEGNVVGGDSMYEQAKETFRKIRDLAQAAGAQMDDIIELSIYVTDIKEREEVWRARREFFTGDFPCCTLVAIRELAIPALKVEIKAQGYIGASNQ</sequence>
<protein>
    <submittedName>
        <fullName evidence="1">Enamine deaminase RidA (YjgF/YER057c/UK114 family)</fullName>
    </submittedName>
</protein>
<dbReference type="PANTHER" id="PTHR43857">
    <property type="entry name" value="BLR7761 PROTEIN"/>
    <property type="match status" value="1"/>
</dbReference>
<dbReference type="Gene3D" id="3.30.1330.40">
    <property type="entry name" value="RutC-like"/>
    <property type="match status" value="1"/>
</dbReference>
<dbReference type="SUPFAM" id="SSF55298">
    <property type="entry name" value="YjgF-like"/>
    <property type="match status" value="1"/>
</dbReference>
<dbReference type="PANTHER" id="PTHR43857:SF1">
    <property type="entry name" value="YJGH FAMILY PROTEIN"/>
    <property type="match status" value="1"/>
</dbReference>
<dbReference type="Proteomes" id="UP000246145">
    <property type="component" value="Unassembled WGS sequence"/>
</dbReference>
<comment type="caution">
    <text evidence="1">The sequence shown here is derived from an EMBL/GenBank/DDBJ whole genome shotgun (WGS) entry which is preliminary data.</text>
</comment>
<evidence type="ECO:0000313" key="1">
    <source>
        <dbReference type="EMBL" id="PVY60909.1"/>
    </source>
</evidence>
<dbReference type="InterPro" id="IPR035959">
    <property type="entry name" value="RutC-like_sf"/>
</dbReference>
<accession>A0A2U1CIS7</accession>
<dbReference type="CDD" id="cd00448">
    <property type="entry name" value="YjgF_YER057c_UK114_family"/>
    <property type="match status" value="1"/>
</dbReference>
<dbReference type="EMBL" id="QEKO01000006">
    <property type="protein sequence ID" value="PVY60909.1"/>
    <property type="molecule type" value="Genomic_DNA"/>
</dbReference>
<proteinExistence type="predicted"/>
<organism evidence="1 2">
    <name type="scientific">Pusillimonas noertemannii</name>
    <dbReference type="NCBI Taxonomy" id="305977"/>
    <lineage>
        <taxon>Bacteria</taxon>
        <taxon>Pseudomonadati</taxon>
        <taxon>Pseudomonadota</taxon>
        <taxon>Betaproteobacteria</taxon>
        <taxon>Burkholderiales</taxon>
        <taxon>Alcaligenaceae</taxon>
        <taxon>Pusillimonas</taxon>
    </lineage>
</organism>